<protein>
    <submittedName>
        <fullName evidence="4">SDR family NAD(P)-dependent oxidoreductase</fullName>
    </submittedName>
</protein>
<evidence type="ECO:0000313" key="4">
    <source>
        <dbReference type="EMBL" id="NUQ91198.1"/>
    </source>
</evidence>
<name>A0A850CH25_9ACTN</name>
<dbReference type="InterPro" id="IPR036291">
    <property type="entry name" value="NAD(P)-bd_dom_sf"/>
</dbReference>
<dbReference type="PRINTS" id="PR00081">
    <property type="entry name" value="GDHRDH"/>
</dbReference>
<dbReference type="CDD" id="cd05233">
    <property type="entry name" value="SDR_c"/>
    <property type="match status" value="1"/>
</dbReference>
<gene>
    <name evidence="4" type="ORF">HOQ43_22370</name>
</gene>
<comment type="caution">
    <text evidence="4">The sequence shown here is derived from an EMBL/GenBank/DDBJ whole genome shotgun (WGS) entry which is preliminary data.</text>
</comment>
<dbReference type="PANTHER" id="PTHR43391">
    <property type="entry name" value="RETINOL DEHYDROGENASE-RELATED"/>
    <property type="match status" value="1"/>
</dbReference>
<dbReference type="EMBL" id="JABFXE010000927">
    <property type="protein sequence ID" value="NUQ91198.1"/>
    <property type="molecule type" value="Genomic_DNA"/>
</dbReference>
<dbReference type="AlphaFoldDB" id="A0A850CH25"/>
<dbReference type="Pfam" id="PF00106">
    <property type="entry name" value="adh_short"/>
    <property type="match status" value="1"/>
</dbReference>
<evidence type="ECO:0000256" key="3">
    <source>
        <dbReference type="RuleBase" id="RU000363"/>
    </source>
</evidence>
<keyword evidence="2" id="KW-0560">Oxidoreductase</keyword>
<organism evidence="4 5">
    <name type="scientific">Glycomyces artemisiae</name>
    <dbReference type="NCBI Taxonomy" id="1076443"/>
    <lineage>
        <taxon>Bacteria</taxon>
        <taxon>Bacillati</taxon>
        <taxon>Actinomycetota</taxon>
        <taxon>Actinomycetes</taxon>
        <taxon>Glycomycetales</taxon>
        <taxon>Glycomycetaceae</taxon>
        <taxon>Glycomyces</taxon>
    </lineage>
</organism>
<evidence type="ECO:0000256" key="1">
    <source>
        <dbReference type="ARBA" id="ARBA00006484"/>
    </source>
</evidence>
<dbReference type="SUPFAM" id="SSF51735">
    <property type="entry name" value="NAD(P)-binding Rossmann-fold domains"/>
    <property type="match status" value="1"/>
</dbReference>
<dbReference type="Gene3D" id="3.40.50.720">
    <property type="entry name" value="NAD(P)-binding Rossmann-like Domain"/>
    <property type="match status" value="1"/>
</dbReference>
<dbReference type="GO" id="GO:0016491">
    <property type="term" value="F:oxidoreductase activity"/>
    <property type="evidence" value="ECO:0007669"/>
    <property type="project" value="UniProtKB-KW"/>
</dbReference>
<accession>A0A850CH25</accession>
<reference evidence="4 5" key="1">
    <citation type="submission" date="2020-05" db="EMBL/GenBank/DDBJ databases">
        <title>DNA-SIP metagenomic assembled genomes.</title>
        <authorList>
            <person name="Yu J."/>
        </authorList>
    </citation>
    <scope>NUCLEOTIDE SEQUENCE [LARGE SCALE GENOMIC DNA]</scope>
    <source>
        <strain evidence="4">Bin5.27</strain>
    </source>
</reference>
<dbReference type="Proteomes" id="UP000574690">
    <property type="component" value="Unassembled WGS sequence"/>
</dbReference>
<sequence length="276" mass="28836">MNDTSFDGQVAVVTGGASGIGRSIAEELARRGAAVAVADINAARIEETVASIEALGADALGVACDVTSDEQVGRLHDAVIDRFGRADVLCNNAGVATLGPAWRLEIADLQRILDVNLLGLVRGVRAFVPAMVARGSGYVVNTASVAGTWAFAWGAAPYITSKFAAYGYTEALARDLRPRGVGVSVLCPGRVGTNLGESASLSGAPRESIADWVYFPPEMGEPIDVELVGPIVADAITARTFAIFTHAYDAEMFRTWRDDIDKSLADAIAASPAPPE</sequence>
<evidence type="ECO:0000256" key="2">
    <source>
        <dbReference type="ARBA" id="ARBA00023002"/>
    </source>
</evidence>
<dbReference type="PANTHER" id="PTHR43391:SF26">
    <property type="entry name" value="BLL7251 PROTEIN"/>
    <property type="match status" value="1"/>
</dbReference>
<proteinExistence type="inferred from homology"/>
<dbReference type="InterPro" id="IPR002347">
    <property type="entry name" value="SDR_fam"/>
</dbReference>
<dbReference type="FunFam" id="3.40.50.720:FF:000084">
    <property type="entry name" value="Short-chain dehydrogenase reductase"/>
    <property type="match status" value="1"/>
</dbReference>
<evidence type="ECO:0000313" key="5">
    <source>
        <dbReference type="Proteomes" id="UP000574690"/>
    </source>
</evidence>
<comment type="similarity">
    <text evidence="1 3">Belongs to the short-chain dehydrogenases/reductases (SDR) family.</text>
</comment>
<dbReference type="PRINTS" id="PR00080">
    <property type="entry name" value="SDRFAMILY"/>
</dbReference>